<proteinExistence type="predicted"/>
<reference evidence="3 4" key="2">
    <citation type="journal article" date="2011" name="Mol. Biol. Evol.">
        <title>Unity in variety--the pan-genome of the Chlamydiae.</title>
        <authorList>
            <person name="Collingro A."/>
            <person name="Tischler P."/>
            <person name="Weinmaier T."/>
            <person name="Penz T."/>
            <person name="Heinz E."/>
            <person name="Brunham R.C."/>
            <person name="Read T.D."/>
            <person name="Bavoil P.M."/>
            <person name="Sachse K."/>
            <person name="Kahane S."/>
            <person name="Friedman M.G."/>
            <person name="Rattei T."/>
            <person name="Myers G.S."/>
            <person name="Horn M."/>
        </authorList>
    </citation>
    <scope>NUCLEOTIDE SEQUENCE [LARGE SCALE GENOMIC DNA]</scope>
    <source>
        <strain evidence="4">ATCC VR-1471 / Z</strain>
    </source>
</reference>
<dbReference type="EMBL" id="FR872582">
    <property type="protein sequence ID" value="CCB90227.1"/>
    <property type="molecule type" value="Genomic_DNA"/>
</dbReference>
<dbReference type="Proteomes" id="UP000000496">
    <property type="component" value="Chromosome gsn.131"/>
</dbReference>
<gene>
    <name evidence="3" type="ordered locus">SNE_A23500</name>
</gene>
<dbReference type="KEGG" id="sng:SNE_A23500"/>
<evidence type="ECO:0000313" key="4">
    <source>
        <dbReference type="Proteomes" id="UP000000496"/>
    </source>
</evidence>
<keyword evidence="1" id="KW-0812">Transmembrane</keyword>
<dbReference type="AlphaFoldDB" id="F8L4H6"/>
<protein>
    <recommendedName>
        <fullName evidence="2">DUF3592 domain-containing protein</fullName>
    </recommendedName>
</protein>
<feature type="transmembrane region" description="Helical" evidence="1">
    <location>
        <begin position="6"/>
        <end position="26"/>
    </location>
</feature>
<sequence>MLSKNVFKILFFLSGAVALYMALNFFTDLHRYFQLSLDVKAQFDNWDVEEVRSGKYIVVASYQYKVGEATYHHKTRITKAVYPNIYLAKDHIEKWKESQNWAWVNPKNPHQADLFRPFPLKKGIHLLLALGILFYFLWLNIYARRVHPEVTPE</sequence>
<organism evidence="3 4">
    <name type="scientific">Simkania negevensis (strain ATCC VR-1471 / DSM 27360 / Z)</name>
    <dbReference type="NCBI Taxonomy" id="331113"/>
    <lineage>
        <taxon>Bacteria</taxon>
        <taxon>Pseudomonadati</taxon>
        <taxon>Chlamydiota</taxon>
        <taxon>Chlamydiia</taxon>
        <taxon>Parachlamydiales</taxon>
        <taxon>Simkaniaceae</taxon>
        <taxon>Simkania</taxon>
    </lineage>
</organism>
<dbReference type="InterPro" id="IPR021994">
    <property type="entry name" value="DUF3592"/>
</dbReference>
<reference key="1">
    <citation type="journal article" date="2011" name="Mol. Biol. Evol.">
        <title>Unity in variety -- the pan-genome of the Chlamydiae.</title>
        <authorList>
            <person name="Collingro A."/>
            <person name="Tischler P."/>
            <person name="Weinmaier T."/>
            <person name="Penz T."/>
            <person name="Heinz E."/>
            <person name="Brunham R.C."/>
            <person name="Read T.D."/>
            <person name="Bavoil P.M."/>
            <person name="Sachse K."/>
            <person name="Kahane S."/>
            <person name="Friedman M.G."/>
            <person name="Rattei T."/>
            <person name="Myers G.S.A."/>
            <person name="Horn M."/>
        </authorList>
    </citation>
    <scope>NUCLEOTIDE SEQUENCE</scope>
    <source>
        <strain>Z</strain>
    </source>
</reference>
<name>F8L4H6_SIMNZ</name>
<keyword evidence="1" id="KW-0472">Membrane</keyword>
<feature type="transmembrane region" description="Helical" evidence="1">
    <location>
        <begin position="124"/>
        <end position="143"/>
    </location>
</feature>
<accession>F8L4H6</accession>
<dbReference type="eggNOG" id="ENOG5033JN6">
    <property type="taxonomic scope" value="Bacteria"/>
</dbReference>
<feature type="domain" description="DUF3592" evidence="2">
    <location>
        <begin position="53"/>
        <end position="117"/>
    </location>
</feature>
<dbReference type="Pfam" id="PF12158">
    <property type="entry name" value="DUF3592"/>
    <property type="match status" value="1"/>
</dbReference>
<dbReference type="HOGENOM" id="CLU_1712051_0_0_0"/>
<keyword evidence="4" id="KW-1185">Reference proteome</keyword>
<dbReference type="RefSeq" id="WP_013944692.1">
    <property type="nucleotide sequence ID" value="NC_015713.1"/>
</dbReference>
<keyword evidence="1" id="KW-1133">Transmembrane helix</keyword>
<evidence type="ECO:0000313" key="3">
    <source>
        <dbReference type="EMBL" id="CCB90227.1"/>
    </source>
</evidence>
<evidence type="ECO:0000259" key="2">
    <source>
        <dbReference type="Pfam" id="PF12158"/>
    </source>
</evidence>
<evidence type="ECO:0000256" key="1">
    <source>
        <dbReference type="SAM" id="Phobius"/>
    </source>
</evidence>